<dbReference type="AlphaFoldDB" id="A0A2T2N664"/>
<protein>
    <submittedName>
        <fullName evidence="2">Uncharacterized protein</fullName>
    </submittedName>
</protein>
<proteinExistence type="predicted"/>
<reference evidence="2 3" key="1">
    <citation type="journal article" date="2018" name="Front. Microbiol.">
        <title>Genome-Wide Analysis of Corynespora cassiicola Leaf Fall Disease Putative Effectors.</title>
        <authorList>
            <person name="Lopez D."/>
            <person name="Ribeiro S."/>
            <person name="Label P."/>
            <person name="Fumanal B."/>
            <person name="Venisse J.S."/>
            <person name="Kohler A."/>
            <person name="de Oliveira R.R."/>
            <person name="Labutti K."/>
            <person name="Lipzen A."/>
            <person name="Lail K."/>
            <person name="Bauer D."/>
            <person name="Ohm R.A."/>
            <person name="Barry K.W."/>
            <person name="Spatafora J."/>
            <person name="Grigoriev I.V."/>
            <person name="Martin F.M."/>
            <person name="Pujade-Renaud V."/>
        </authorList>
    </citation>
    <scope>NUCLEOTIDE SEQUENCE [LARGE SCALE GENOMIC DNA]</scope>
    <source>
        <strain evidence="2 3">Philippines</strain>
    </source>
</reference>
<feature type="compositionally biased region" description="Polar residues" evidence="1">
    <location>
        <begin position="91"/>
        <end position="101"/>
    </location>
</feature>
<dbReference type="OrthoDB" id="5151921at2759"/>
<gene>
    <name evidence="2" type="ORF">BS50DRAFT_197215</name>
</gene>
<dbReference type="EMBL" id="KZ678147">
    <property type="protein sequence ID" value="PSN60736.1"/>
    <property type="molecule type" value="Genomic_DNA"/>
</dbReference>
<accession>A0A2T2N664</accession>
<evidence type="ECO:0000313" key="2">
    <source>
        <dbReference type="EMBL" id="PSN60736.1"/>
    </source>
</evidence>
<dbReference type="STRING" id="1448308.A0A2T2N664"/>
<evidence type="ECO:0000256" key="1">
    <source>
        <dbReference type="SAM" id="MobiDB-lite"/>
    </source>
</evidence>
<feature type="compositionally biased region" description="Low complexity" evidence="1">
    <location>
        <begin position="77"/>
        <end position="86"/>
    </location>
</feature>
<name>A0A2T2N664_CORCC</name>
<feature type="compositionally biased region" description="Low complexity" evidence="1">
    <location>
        <begin position="188"/>
        <end position="199"/>
    </location>
</feature>
<feature type="region of interest" description="Disordered" evidence="1">
    <location>
        <begin position="1"/>
        <end position="225"/>
    </location>
</feature>
<feature type="compositionally biased region" description="Acidic residues" evidence="1">
    <location>
        <begin position="53"/>
        <end position="68"/>
    </location>
</feature>
<sequence length="250" mass="28473">MSGPFRFNQESARSPLDRQAPNLFAAGQPPSFKTNVNRMKTKKWVEAKKNAYDGDDWGDYDEYDEYGVDDAPPPQPAASAYRPSPYGQRMEQPSRSFTDPQRQGMPPVARRNSFEAGDEHRSFSASMAPPPVPMQQHQQDYHDPAHPPNRQASAAESDMTDTLEHRRDYSPTAMPPPLQTRFSPPPQSNTSSPSTQFPPRKSSIGQVDSPSAIPRLRARMHRQRAPMLPSRFTPWRRWRRERVNTCLILT</sequence>
<feature type="compositionally biased region" description="Basic and acidic residues" evidence="1">
    <location>
        <begin position="43"/>
        <end position="52"/>
    </location>
</feature>
<keyword evidence="3" id="KW-1185">Reference proteome</keyword>
<organism evidence="2 3">
    <name type="scientific">Corynespora cassiicola Philippines</name>
    <dbReference type="NCBI Taxonomy" id="1448308"/>
    <lineage>
        <taxon>Eukaryota</taxon>
        <taxon>Fungi</taxon>
        <taxon>Dikarya</taxon>
        <taxon>Ascomycota</taxon>
        <taxon>Pezizomycotina</taxon>
        <taxon>Dothideomycetes</taxon>
        <taxon>Pleosporomycetidae</taxon>
        <taxon>Pleosporales</taxon>
        <taxon>Corynesporascaceae</taxon>
        <taxon>Corynespora</taxon>
    </lineage>
</organism>
<dbReference type="Proteomes" id="UP000240883">
    <property type="component" value="Unassembled WGS sequence"/>
</dbReference>
<feature type="compositionally biased region" description="Pro residues" evidence="1">
    <location>
        <begin position="173"/>
        <end position="187"/>
    </location>
</feature>
<evidence type="ECO:0000313" key="3">
    <source>
        <dbReference type="Proteomes" id="UP000240883"/>
    </source>
</evidence>